<dbReference type="EMBL" id="MTCY01000037">
    <property type="protein sequence ID" value="OWP75671.1"/>
    <property type="molecule type" value="Genomic_DNA"/>
</dbReference>
<accession>A0A2D0AHM1</accession>
<evidence type="ECO:0000313" key="1">
    <source>
        <dbReference type="EMBL" id="OWP75671.1"/>
    </source>
</evidence>
<dbReference type="AlphaFoldDB" id="A0A2D0AHM1"/>
<reference evidence="1 2" key="1">
    <citation type="journal article" date="2017" name="Infect. Genet. Evol.">
        <title>Comparative genome analysis of fish pathogen Flavobacterium columnare reveals extensive sequence diversity within the species.</title>
        <authorList>
            <person name="Kayansamruaj P."/>
            <person name="Dong H.T."/>
            <person name="Hirono I."/>
            <person name="Kondo H."/>
            <person name="Senapin S."/>
            <person name="Rodkhum C."/>
        </authorList>
    </citation>
    <scope>NUCLEOTIDE SEQUENCE [LARGE SCALE GENOMIC DNA]</scope>
    <source>
        <strain evidence="1 2">1214</strain>
    </source>
</reference>
<sequence length="63" mass="7469">MRRSKTLLEKRRDFVIDYLNKNQAKQMKAIVAELSETLFLTERTIYSIINEGLNIQTTEITDY</sequence>
<dbReference type="Proteomes" id="UP000198034">
    <property type="component" value="Unassembled WGS sequence"/>
</dbReference>
<dbReference type="OrthoDB" id="1269683at2"/>
<gene>
    <name evidence="1" type="ORF">BWK62_11420</name>
</gene>
<proteinExistence type="predicted"/>
<comment type="caution">
    <text evidence="1">The sequence shown here is derived from an EMBL/GenBank/DDBJ whole genome shotgun (WGS) entry which is preliminary data.</text>
</comment>
<name>A0A2D0AHM1_9FLAO</name>
<protein>
    <submittedName>
        <fullName evidence="1">Uncharacterized protein</fullName>
    </submittedName>
</protein>
<evidence type="ECO:0000313" key="2">
    <source>
        <dbReference type="Proteomes" id="UP000198034"/>
    </source>
</evidence>
<organism evidence="1 2">
    <name type="scientific">Flavobacterium columnare</name>
    <dbReference type="NCBI Taxonomy" id="996"/>
    <lineage>
        <taxon>Bacteria</taxon>
        <taxon>Pseudomonadati</taxon>
        <taxon>Bacteroidota</taxon>
        <taxon>Flavobacteriia</taxon>
        <taxon>Flavobacteriales</taxon>
        <taxon>Flavobacteriaceae</taxon>
        <taxon>Flavobacterium</taxon>
    </lineage>
</organism>